<keyword evidence="1 3" id="KW-0474">Menaquinone biosynthesis</keyword>
<evidence type="ECO:0000259" key="4">
    <source>
        <dbReference type="Pfam" id="PF00561"/>
    </source>
</evidence>
<dbReference type="RefSeq" id="WP_126657475.1">
    <property type="nucleotide sequence ID" value="NZ_RYYR01000002.1"/>
</dbReference>
<dbReference type="PANTHER" id="PTHR42916">
    <property type="entry name" value="2-SUCCINYL-5-ENOLPYRUVYL-6-HYDROXY-3-CYCLOHEXENE-1-CARBOXYLATE SYNTHASE"/>
    <property type="match status" value="1"/>
</dbReference>
<comment type="catalytic activity">
    <reaction evidence="3">
        <text>5-enolpyruvoyl-6-hydroxy-2-succinyl-cyclohex-3-ene-1-carboxylate = (1R,6R)-6-hydroxy-2-succinyl-cyclohexa-2,4-diene-1-carboxylate + pyruvate</text>
        <dbReference type="Rhea" id="RHEA:25597"/>
        <dbReference type="ChEBI" id="CHEBI:15361"/>
        <dbReference type="ChEBI" id="CHEBI:58689"/>
        <dbReference type="ChEBI" id="CHEBI:58818"/>
        <dbReference type="EC" id="4.2.99.20"/>
    </reaction>
</comment>
<dbReference type="InterPro" id="IPR000073">
    <property type="entry name" value="AB_hydrolase_1"/>
</dbReference>
<reference evidence="5 6" key="1">
    <citation type="submission" date="2018-12" db="EMBL/GenBank/DDBJ databases">
        <title>Lysinibacillus antri sp. nov., isolated from a cave soil.</title>
        <authorList>
            <person name="Narsing Rao M.P."/>
            <person name="Zhang H."/>
            <person name="Dong Z.-Y."/>
            <person name="Niu X.-K."/>
            <person name="Zhang K."/>
            <person name="Fang B.-Z."/>
            <person name="Kang Y.-Q."/>
            <person name="Xiao M."/>
            <person name="Li W.-J."/>
        </authorList>
    </citation>
    <scope>NUCLEOTIDE SEQUENCE [LARGE SCALE GENOMIC DNA]</scope>
    <source>
        <strain evidence="5 6">SYSU K30002</strain>
    </source>
</reference>
<comment type="caution">
    <text evidence="5">The sequence shown here is derived from an EMBL/GenBank/DDBJ whole genome shotgun (WGS) entry which is preliminary data.</text>
</comment>
<dbReference type="Pfam" id="PF00561">
    <property type="entry name" value="Abhydrolase_1"/>
    <property type="match status" value="1"/>
</dbReference>
<comment type="subunit">
    <text evidence="3">Monomer.</text>
</comment>
<evidence type="ECO:0000256" key="3">
    <source>
        <dbReference type="HAMAP-Rule" id="MF_01660"/>
    </source>
</evidence>
<proteinExistence type="inferred from homology"/>
<comment type="similarity">
    <text evidence="3">Belongs to the AB hydrolase superfamily. MenH family.</text>
</comment>
<keyword evidence="2 3" id="KW-0456">Lyase</keyword>
<evidence type="ECO:0000256" key="2">
    <source>
        <dbReference type="ARBA" id="ARBA00023239"/>
    </source>
</evidence>
<dbReference type="GO" id="GO:0009234">
    <property type="term" value="P:menaquinone biosynthetic process"/>
    <property type="evidence" value="ECO:0007669"/>
    <property type="project" value="UniProtKB-UniRule"/>
</dbReference>
<protein>
    <recommendedName>
        <fullName evidence="3">Putative 2-succinyl-6-hydroxy-2,4-cyclohexadiene-1-carboxylate synthase</fullName>
        <shortName evidence="3">SHCHC synthase</shortName>
        <ecNumber evidence="3">4.2.99.20</ecNumber>
    </recommendedName>
</protein>
<evidence type="ECO:0000256" key="1">
    <source>
        <dbReference type="ARBA" id="ARBA00022428"/>
    </source>
</evidence>
<accession>A0A432LFX8</accession>
<comment type="pathway">
    <text evidence="3">Quinol/quinone metabolism; menaquinone biosynthesis.</text>
</comment>
<evidence type="ECO:0000313" key="5">
    <source>
        <dbReference type="EMBL" id="RUL56560.1"/>
    </source>
</evidence>
<dbReference type="InterPro" id="IPR029058">
    <property type="entry name" value="AB_hydrolase_fold"/>
</dbReference>
<evidence type="ECO:0000313" key="6">
    <source>
        <dbReference type="Proteomes" id="UP000287910"/>
    </source>
</evidence>
<dbReference type="UniPathway" id="UPA01057">
    <property type="reaction ID" value="UER00900"/>
</dbReference>
<dbReference type="Proteomes" id="UP000287910">
    <property type="component" value="Unassembled WGS sequence"/>
</dbReference>
<dbReference type="HAMAP" id="MF_01660">
    <property type="entry name" value="MenH"/>
    <property type="match status" value="1"/>
</dbReference>
<dbReference type="EC" id="4.2.99.20" evidence="3"/>
<dbReference type="PANTHER" id="PTHR42916:SF1">
    <property type="entry name" value="PROTEIN PHYLLO, CHLOROPLASTIC"/>
    <property type="match status" value="1"/>
</dbReference>
<name>A0A432LFX8_9BACI</name>
<dbReference type="PRINTS" id="PR00111">
    <property type="entry name" value="ABHYDROLASE"/>
</dbReference>
<sequence length="270" mass="30414">MKLRVNDINVHVHIWNEQADQTIVMLHGFTGSVSTWGKIADLLPKTYRIIAIDLIGHGLTDAPEDVSNYWMEEQITLLHETFKQLNLSTYTLLGYSMGGRVALSYAATYPSQIEQLILESASPGLKTEHERQARRLSDDELANKIMQNGVQSFVEKWENISLFESQKKLPKEVQAEIRQERLAQCEIGLANSLRGMGTGSQQSLWTKLVEIDIPVTLITGTLDQKFCNIAQEMKKLLLNAKHVVVHEVGHAIHVENPTTFATIVKDVINK</sequence>
<dbReference type="UniPathway" id="UPA00079"/>
<gene>
    <name evidence="3 5" type="primary">menH</name>
    <name evidence="5" type="ORF">EK386_02720</name>
</gene>
<organism evidence="5 6">
    <name type="scientific">Lysinibacillus antri</name>
    <dbReference type="NCBI Taxonomy" id="2498145"/>
    <lineage>
        <taxon>Bacteria</taxon>
        <taxon>Bacillati</taxon>
        <taxon>Bacillota</taxon>
        <taxon>Bacilli</taxon>
        <taxon>Bacillales</taxon>
        <taxon>Bacillaceae</taxon>
        <taxon>Lysinibacillus</taxon>
    </lineage>
</organism>
<dbReference type="InterPro" id="IPR022485">
    <property type="entry name" value="SHCHC_synthase_MenH"/>
</dbReference>
<dbReference type="SUPFAM" id="SSF53474">
    <property type="entry name" value="alpha/beta-Hydrolases"/>
    <property type="match status" value="1"/>
</dbReference>
<comment type="function">
    <text evidence="3">Catalyzes a proton abstraction reaction that results in 2,5-elimination of pyruvate from 2-succinyl-5-enolpyruvyl-6-hydroxy-3-cyclohexene-1-carboxylate (SEPHCHC) and the formation of 2-succinyl-6-hydroxy-2,4-cyclohexadiene-1-carboxylate (SHCHC).</text>
</comment>
<keyword evidence="6" id="KW-1185">Reference proteome</keyword>
<comment type="pathway">
    <text evidence="3">Quinol/quinone metabolism; 1,4-dihydroxy-2-naphthoate biosynthesis; 1,4-dihydroxy-2-naphthoate from chorismate: step 3/7.</text>
</comment>
<dbReference type="Gene3D" id="3.40.50.1820">
    <property type="entry name" value="alpha/beta hydrolase"/>
    <property type="match status" value="1"/>
</dbReference>
<dbReference type="GO" id="GO:0070205">
    <property type="term" value="F:2-succinyl-6-hydroxy-2,4-cyclohexadiene-1-carboxylate synthase activity"/>
    <property type="evidence" value="ECO:0007669"/>
    <property type="project" value="UniProtKB-UniRule"/>
</dbReference>
<feature type="domain" description="AB hydrolase-1" evidence="4">
    <location>
        <begin position="22"/>
        <end position="257"/>
    </location>
</feature>
<dbReference type="EMBL" id="RYYR01000002">
    <property type="protein sequence ID" value="RUL56560.1"/>
    <property type="molecule type" value="Genomic_DNA"/>
</dbReference>
<dbReference type="NCBIfam" id="TIGR03695">
    <property type="entry name" value="menH_SHCHC"/>
    <property type="match status" value="1"/>
</dbReference>
<dbReference type="AlphaFoldDB" id="A0A432LFX8"/>